<protein>
    <recommendedName>
        <fullName evidence="4">Imelysin-like domain-containing protein</fullName>
    </recommendedName>
</protein>
<accession>A0AAD3CNW7</accession>
<reference evidence="2 3" key="1">
    <citation type="journal article" date="2021" name="Sci. Rep.">
        <title>The genome of the diatom Chaetoceros tenuissimus carries an ancient integrated fragment of an extant virus.</title>
        <authorList>
            <person name="Hongo Y."/>
            <person name="Kimura K."/>
            <person name="Takaki Y."/>
            <person name="Yoshida Y."/>
            <person name="Baba S."/>
            <person name="Kobayashi G."/>
            <person name="Nagasaki K."/>
            <person name="Hano T."/>
            <person name="Tomaru Y."/>
        </authorList>
    </citation>
    <scope>NUCLEOTIDE SEQUENCE [LARGE SCALE GENOMIC DNA]</scope>
    <source>
        <strain evidence="2 3">NIES-3715</strain>
    </source>
</reference>
<evidence type="ECO:0000256" key="1">
    <source>
        <dbReference type="SAM" id="SignalP"/>
    </source>
</evidence>
<sequence length="224" mass="24760">MNKFSIISLLLLACSEEGLAFAPSAASTISTTSPSGTTSTQINVESRREVLKNSAAIFVSTTAGYSLPSIAHAAESQQDKLDKENLVKGYKRLQYLLDNWEKETTICGRTDNPYIGCERTPEKVMVYLGFKSMNDPLFRADKAMFRLQKYVDSDLEIDYIEAVELFSEKAEEASNTAFISSWGEANPGGGKDRVEMFIERSKKQVETAKDSLGTAIKLLGLEIK</sequence>
<keyword evidence="1" id="KW-0732">Signal</keyword>
<keyword evidence="3" id="KW-1185">Reference proteome</keyword>
<gene>
    <name evidence="2" type="ORF">CTEN210_05818</name>
</gene>
<comment type="caution">
    <text evidence="2">The sequence shown here is derived from an EMBL/GenBank/DDBJ whole genome shotgun (WGS) entry which is preliminary data.</text>
</comment>
<evidence type="ECO:0008006" key="4">
    <source>
        <dbReference type="Google" id="ProtNLM"/>
    </source>
</evidence>
<organism evidence="2 3">
    <name type="scientific">Chaetoceros tenuissimus</name>
    <dbReference type="NCBI Taxonomy" id="426638"/>
    <lineage>
        <taxon>Eukaryota</taxon>
        <taxon>Sar</taxon>
        <taxon>Stramenopiles</taxon>
        <taxon>Ochrophyta</taxon>
        <taxon>Bacillariophyta</taxon>
        <taxon>Coscinodiscophyceae</taxon>
        <taxon>Chaetocerotophycidae</taxon>
        <taxon>Chaetocerotales</taxon>
        <taxon>Chaetocerotaceae</taxon>
        <taxon>Chaetoceros</taxon>
    </lineage>
</organism>
<dbReference type="Proteomes" id="UP001054902">
    <property type="component" value="Unassembled WGS sequence"/>
</dbReference>
<evidence type="ECO:0000313" key="3">
    <source>
        <dbReference type="Proteomes" id="UP001054902"/>
    </source>
</evidence>
<name>A0AAD3CNW7_9STRA</name>
<dbReference type="EMBL" id="BLLK01000038">
    <property type="protein sequence ID" value="GFH49342.1"/>
    <property type="molecule type" value="Genomic_DNA"/>
</dbReference>
<dbReference type="AlphaFoldDB" id="A0AAD3CNW7"/>
<feature type="signal peptide" evidence="1">
    <location>
        <begin position="1"/>
        <end position="20"/>
    </location>
</feature>
<proteinExistence type="predicted"/>
<feature type="chain" id="PRO_5042091842" description="Imelysin-like domain-containing protein" evidence="1">
    <location>
        <begin position="21"/>
        <end position="224"/>
    </location>
</feature>
<evidence type="ECO:0000313" key="2">
    <source>
        <dbReference type="EMBL" id="GFH49342.1"/>
    </source>
</evidence>